<feature type="region of interest" description="Disordered" evidence="2">
    <location>
        <begin position="1"/>
        <end position="26"/>
    </location>
</feature>
<dbReference type="AlphaFoldDB" id="A0A135SE63"/>
<feature type="transmembrane region" description="Helical" evidence="3">
    <location>
        <begin position="86"/>
        <end position="106"/>
    </location>
</feature>
<dbReference type="PROSITE" id="PS51212">
    <property type="entry name" value="WSC"/>
    <property type="match status" value="1"/>
</dbReference>
<keyword evidence="1" id="KW-0677">Repeat</keyword>
<evidence type="ECO:0000259" key="4">
    <source>
        <dbReference type="PROSITE" id="PS51212"/>
    </source>
</evidence>
<dbReference type="PANTHER" id="PTHR45964">
    <property type="entry name" value="WSCD FAMILY MEMBER CG9164"/>
    <property type="match status" value="1"/>
</dbReference>
<feature type="compositionally biased region" description="Polar residues" evidence="2">
    <location>
        <begin position="1"/>
        <end position="11"/>
    </location>
</feature>
<keyword evidence="3" id="KW-0472">Membrane</keyword>
<sequence>MDHSYGQQTGGYNVDPTGSDARTTHNTNAHYSQSEAVDDSYVENGLHPVPEPDKIVGAPYHHQYNQLPGNGITSHPQEQAASKRRICGFLLALLAIVAGVFGSMLARQSSEILDLRNVAATKTTDPDTNGTSTTAAPATTTTWVQVVDWEYIGCYEDTSNRVFPDKFTQIDDQTNRLCAGVCTGYEYFGTEFGDQCYCSRTPPGTAAPAWNCNMHCNGSQTSEICGGFFFLSAWKKKV</sequence>
<evidence type="ECO:0000313" key="5">
    <source>
        <dbReference type="EMBL" id="KXH34192.1"/>
    </source>
</evidence>
<gene>
    <name evidence="5" type="ORF">CNYM01_07543</name>
</gene>
<dbReference type="Pfam" id="PF01822">
    <property type="entry name" value="WSC"/>
    <property type="match status" value="1"/>
</dbReference>
<name>A0A135SE63_9PEZI</name>
<keyword evidence="3" id="KW-1133">Transmembrane helix</keyword>
<accession>A0A135SE63</accession>
<evidence type="ECO:0000313" key="6">
    <source>
        <dbReference type="Proteomes" id="UP000070054"/>
    </source>
</evidence>
<dbReference type="EMBL" id="JEMN01001533">
    <property type="protein sequence ID" value="KXH34192.1"/>
    <property type="molecule type" value="Genomic_DNA"/>
</dbReference>
<dbReference type="OrthoDB" id="5985073at2759"/>
<protein>
    <recommendedName>
        <fullName evidence="4">WSC domain-containing protein</fullName>
    </recommendedName>
</protein>
<dbReference type="InterPro" id="IPR002889">
    <property type="entry name" value="WSC_carb-bd"/>
</dbReference>
<feature type="domain" description="WSC" evidence="4">
    <location>
        <begin position="148"/>
        <end position="237"/>
    </location>
</feature>
<organism evidence="5 6">
    <name type="scientific">Colletotrichum nymphaeae SA-01</name>
    <dbReference type="NCBI Taxonomy" id="1460502"/>
    <lineage>
        <taxon>Eukaryota</taxon>
        <taxon>Fungi</taxon>
        <taxon>Dikarya</taxon>
        <taxon>Ascomycota</taxon>
        <taxon>Pezizomycotina</taxon>
        <taxon>Sordariomycetes</taxon>
        <taxon>Hypocreomycetidae</taxon>
        <taxon>Glomerellales</taxon>
        <taxon>Glomerellaceae</taxon>
        <taxon>Colletotrichum</taxon>
        <taxon>Colletotrichum acutatum species complex</taxon>
    </lineage>
</organism>
<evidence type="ECO:0000256" key="2">
    <source>
        <dbReference type="SAM" id="MobiDB-lite"/>
    </source>
</evidence>
<keyword evidence="6" id="KW-1185">Reference proteome</keyword>
<dbReference type="PANTHER" id="PTHR45964:SF5">
    <property type="entry name" value="WSCD FAMILY MEMBER CG9164"/>
    <property type="match status" value="1"/>
</dbReference>
<comment type="caution">
    <text evidence="5">The sequence shown here is derived from an EMBL/GenBank/DDBJ whole genome shotgun (WGS) entry which is preliminary data.</text>
</comment>
<dbReference type="SMART" id="SM00321">
    <property type="entry name" value="WSC"/>
    <property type="match status" value="1"/>
</dbReference>
<dbReference type="Proteomes" id="UP000070054">
    <property type="component" value="Unassembled WGS sequence"/>
</dbReference>
<dbReference type="InterPro" id="IPR051589">
    <property type="entry name" value="Sialate-O-sulfotransferase"/>
</dbReference>
<proteinExistence type="predicted"/>
<keyword evidence="3" id="KW-0812">Transmembrane</keyword>
<reference evidence="5 6" key="1">
    <citation type="submission" date="2014-02" db="EMBL/GenBank/DDBJ databases">
        <title>The genome sequence of Colletotrichum nymphaeae SA-01.</title>
        <authorList>
            <person name="Baroncelli R."/>
            <person name="Thon M.R."/>
        </authorList>
    </citation>
    <scope>NUCLEOTIDE SEQUENCE [LARGE SCALE GENOMIC DNA]</scope>
    <source>
        <strain evidence="5 6">SA-01</strain>
    </source>
</reference>
<evidence type="ECO:0000256" key="3">
    <source>
        <dbReference type="SAM" id="Phobius"/>
    </source>
</evidence>
<evidence type="ECO:0000256" key="1">
    <source>
        <dbReference type="ARBA" id="ARBA00022737"/>
    </source>
</evidence>